<comment type="similarity">
    <text evidence="4">Belongs to the protoporphyrinogen/coproporphyrinogen oxidase family. Protoporphyrinogen oxidase subfamily.</text>
</comment>
<keyword evidence="8" id="KW-0560">Oxidoreductase</keyword>
<dbReference type="EC" id="1.3.3.4" evidence="5"/>
<dbReference type="SUPFAM" id="SSF51905">
    <property type="entry name" value="FAD/NAD(P)-binding domain"/>
    <property type="match status" value="1"/>
</dbReference>
<name>A0A8H6TN86_MYCCL</name>
<dbReference type="InterPro" id="IPR004572">
    <property type="entry name" value="Protoporphyrinogen_oxidase"/>
</dbReference>
<dbReference type="UniPathway" id="UPA00251">
    <property type="reaction ID" value="UER00324"/>
</dbReference>
<dbReference type="Pfam" id="PF01593">
    <property type="entry name" value="Amino_oxidase"/>
    <property type="match status" value="1"/>
</dbReference>
<dbReference type="InterPro" id="IPR050464">
    <property type="entry name" value="Zeta_carotene_desat/Oxidored"/>
</dbReference>
<keyword evidence="6" id="KW-0285">Flavoprotein</keyword>
<organism evidence="15 16">
    <name type="scientific">Mycena chlorophos</name>
    <name type="common">Agaric fungus</name>
    <name type="synonym">Agaricus chlorophos</name>
    <dbReference type="NCBI Taxonomy" id="658473"/>
    <lineage>
        <taxon>Eukaryota</taxon>
        <taxon>Fungi</taxon>
        <taxon>Dikarya</taxon>
        <taxon>Basidiomycota</taxon>
        <taxon>Agaricomycotina</taxon>
        <taxon>Agaricomycetes</taxon>
        <taxon>Agaricomycetidae</taxon>
        <taxon>Agaricales</taxon>
        <taxon>Marasmiineae</taxon>
        <taxon>Mycenaceae</taxon>
        <taxon>Mycena</taxon>
    </lineage>
</organism>
<proteinExistence type="inferred from homology"/>
<gene>
    <name evidence="15" type="ORF">HMN09_00389800</name>
</gene>
<dbReference type="NCBIfam" id="TIGR00562">
    <property type="entry name" value="proto_IX_ox"/>
    <property type="match status" value="1"/>
</dbReference>
<protein>
    <recommendedName>
        <fullName evidence="5">protoporphyrinogen oxidase</fullName>
        <ecNumber evidence="5">1.3.3.4</ecNumber>
    </recommendedName>
</protein>
<keyword evidence="13" id="KW-0812">Transmembrane</keyword>
<keyword evidence="10" id="KW-0627">Porphyrin biosynthesis</keyword>
<dbReference type="InterPro" id="IPR036188">
    <property type="entry name" value="FAD/NAD-bd_sf"/>
</dbReference>
<evidence type="ECO:0000256" key="11">
    <source>
        <dbReference type="ARBA" id="ARBA00047554"/>
    </source>
</evidence>
<reference evidence="15" key="1">
    <citation type="submission" date="2020-05" db="EMBL/GenBank/DDBJ databases">
        <title>Mycena genomes resolve the evolution of fungal bioluminescence.</title>
        <authorList>
            <person name="Tsai I.J."/>
        </authorList>
    </citation>
    <scope>NUCLEOTIDE SEQUENCE</scope>
    <source>
        <strain evidence="15">110903Hualien_Pintung</strain>
    </source>
</reference>
<evidence type="ECO:0000256" key="5">
    <source>
        <dbReference type="ARBA" id="ARBA00012867"/>
    </source>
</evidence>
<evidence type="ECO:0000256" key="3">
    <source>
        <dbReference type="ARBA" id="ARBA00005073"/>
    </source>
</evidence>
<comment type="pathway">
    <text evidence="3">Porphyrin-containing compound metabolism; protoporphyrin-IX biosynthesis; protoporphyrin-IX from protoporphyrinogen-IX: step 1/1.</text>
</comment>
<comment type="caution">
    <text evidence="15">The sequence shown here is derived from an EMBL/GenBank/DDBJ whole genome shotgun (WGS) entry which is preliminary data.</text>
</comment>
<dbReference type="GO" id="GO:0006782">
    <property type="term" value="P:protoporphyrinogen IX biosynthetic process"/>
    <property type="evidence" value="ECO:0007669"/>
    <property type="project" value="UniProtKB-UniPathway"/>
</dbReference>
<dbReference type="AlphaFoldDB" id="A0A8H6TN86"/>
<dbReference type="SUPFAM" id="SSF54373">
    <property type="entry name" value="FAD-linked reductases, C-terminal domain"/>
    <property type="match status" value="1"/>
</dbReference>
<evidence type="ECO:0000259" key="14">
    <source>
        <dbReference type="Pfam" id="PF01593"/>
    </source>
</evidence>
<comment type="cofactor">
    <cofactor evidence="1">
        <name>FAD</name>
        <dbReference type="ChEBI" id="CHEBI:57692"/>
    </cofactor>
</comment>
<feature type="domain" description="Amine oxidase" evidence="14">
    <location>
        <begin position="13"/>
        <end position="339"/>
    </location>
</feature>
<sequence>MVPHHIAVLGGGLTGLSSAFHLSRRFPSSIVTLIDKQKRLGGWASNTERVKLPNGGSVVLEGGPRTLRPNSYAVLELIHLLGLSDALITTPKSSPAAKNRYLHVPGTPGIYRIPGLSLSYLWSELRFFITPGVTFDLVRGWNRPEGITDESFEDFILRRGHPDFARVLGSALVHGIYAADARKLSVRAAFPMLWEYEERGNGRVLRGIMRQDKEAARLKLEETLAGYELGDLWTRMGGVSVYSFRDGMGTLAETLGKALKARPNVRILQGTEVASLVPPNTENENFEITTKSTNALYPSHVVSALPLPALHKLAPTLPHLLANPTSSVTAVNLVFPVAPGKLFPRGFGYLVCRPAYDYLADDAGILGVTFDSESLAAQDDIPNGQQYTKVTVMLGGPHNAYQQVDTALPVILAHLRYHLNRTKPIPDPVVTRFWSHPNCIPTPTVGHLDRMEELRAALVAEDGPLVGKQWYDDSFAKAIEAANKSNVGIIRVATPPRIVEPHLVDAFDSPPVPNSSPELDSGSTTMPLVELTTRPATPPLQMTQETMARTPPSRIQRLPRSDIFSPAPPLIPLGLHEEVEFTPRAHSTLRHRRGPLLPTSESLLSELETPTDPPAALPVVVTEPTVNTDTQGPLVLEIFRVPLTLLQFVTFPFYTALVGATILLAPDQLSSIAFPATSTNDSGSLFKIMLSLIFPFSSPAGANEPIRVFAHWVTVAHLHVAIFLAVLGGVAYLNLVASALVAAACVVRMVQPAAWGDFAIAGDDDEEQDEELGADVRQTLWRAVVAAPGSGLREGEEMKEVEGRYYVVRNLKVETLGDILKAGGLDSEYGGDENGDEE</sequence>
<evidence type="ECO:0000256" key="2">
    <source>
        <dbReference type="ARBA" id="ARBA00002600"/>
    </source>
</evidence>
<feature type="transmembrane region" description="Helical" evidence="13">
    <location>
        <begin position="722"/>
        <end position="747"/>
    </location>
</feature>
<dbReference type="InterPro" id="IPR002937">
    <property type="entry name" value="Amino_oxidase"/>
</dbReference>
<evidence type="ECO:0000256" key="9">
    <source>
        <dbReference type="ARBA" id="ARBA00023133"/>
    </source>
</evidence>
<comment type="catalytic activity">
    <reaction evidence="11">
        <text>protoporphyrinogen IX + 3 O2 = protoporphyrin IX + 3 H2O2</text>
        <dbReference type="Rhea" id="RHEA:25576"/>
        <dbReference type="ChEBI" id="CHEBI:15379"/>
        <dbReference type="ChEBI" id="CHEBI:16240"/>
        <dbReference type="ChEBI" id="CHEBI:57306"/>
        <dbReference type="ChEBI" id="CHEBI:57307"/>
        <dbReference type="EC" id="1.3.3.4"/>
    </reaction>
</comment>
<evidence type="ECO:0000256" key="8">
    <source>
        <dbReference type="ARBA" id="ARBA00023002"/>
    </source>
</evidence>
<evidence type="ECO:0000256" key="1">
    <source>
        <dbReference type="ARBA" id="ARBA00001974"/>
    </source>
</evidence>
<keyword evidence="13" id="KW-1133">Transmembrane helix</keyword>
<dbReference type="Gene3D" id="3.50.50.60">
    <property type="entry name" value="FAD/NAD(P)-binding domain"/>
    <property type="match status" value="1"/>
</dbReference>
<feature type="region of interest" description="Disordered" evidence="12">
    <location>
        <begin position="504"/>
        <end position="525"/>
    </location>
</feature>
<feature type="transmembrane region" description="Helical" evidence="13">
    <location>
        <begin position="645"/>
        <end position="665"/>
    </location>
</feature>
<dbReference type="EMBL" id="JACAZE010000004">
    <property type="protein sequence ID" value="KAF7318775.1"/>
    <property type="molecule type" value="Genomic_DNA"/>
</dbReference>
<evidence type="ECO:0000256" key="4">
    <source>
        <dbReference type="ARBA" id="ARBA00010551"/>
    </source>
</evidence>
<evidence type="ECO:0000256" key="13">
    <source>
        <dbReference type="SAM" id="Phobius"/>
    </source>
</evidence>
<dbReference type="Proteomes" id="UP000613580">
    <property type="component" value="Unassembled WGS sequence"/>
</dbReference>
<evidence type="ECO:0000256" key="6">
    <source>
        <dbReference type="ARBA" id="ARBA00022630"/>
    </source>
</evidence>
<comment type="function">
    <text evidence="2">Catalyzes the 6-electron oxidation of protoporphyrinogen-IX to form protoporphyrin-IX.</text>
</comment>
<evidence type="ECO:0000256" key="7">
    <source>
        <dbReference type="ARBA" id="ARBA00022827"/>
    </source>
</evidence>
<dbReference type="PANTHER" id="PTHR42923:SF3">
    <property type="entry name" value="PROTOPORPHYRINOGEN OXIDASE"/>
    <property type="match status" value="1"/>
</dbReference>
<keyword evidence="7" id="KW-0274">FAD</keyword>
<evidence type="ECO:0000313" key="16">
    <source>
        <dbReference type="Proteomes" id="UP000613580"/>
    </source>
</evidence>
<evidence type="ECO:0000256" key="12">
    <source>
        <dbReference type="SAM" id="MobiDB-lite"/>
    </source>
</evidence>
<dbReference type="PANTHER" id="PTHR42923">
    <property type="entry name" value="PROTOPORPHYRINOGEN OXIDASE"/>
    <property type="match status" value="1"/>
</dbReference>
<keyword evidence="16" id="KW-1185">Reference proteome</keyword>
<keyword evidence="9" id="KW-0350">Heme biosynthesis</keyword>
<evidence type="ECO:0000256" key="10">
    <source>
        <dbReference type="ARBA" id="ARBA00023244"/>
    </source>
</evidence>
<dbReference type="OrthoDB" id="438553at2759"/>
<feature type="compositionally biased region" description="Polar residues" evidence="12">
    <location>
        <begin position="515"/>
        <end position="525"/>
    </location>
</feature>
<dbReference type="GO" id="GO:0004729">
    <property type="term" value="F:oxygen-dependent protoporphyrinogen oxidase activity"/>
    <property type="evidence" value="ECO:0007669"/>
    <property type="project" value="UniProtKB-EC"/>
</dbReference>
<keyword evidence="13" id="KW-0472">Membrane</keyword>
<accession>A0A8H6TN86</accession>
<evidence type="ECO:0000313" key="15">
    <source>
        <dbReference type="EMBL" id="KAF7318775.1"/>
    </source>
</evidence>
<dbReference type="GO" id="GO:0005743">
    <property type="term" value="C:mitochondrial inner membrane"/>
    <property type="evidence" value="ECO:0007669"/>
    <property type="project" value="TreeGrafter"/>
</dbReference>